<accession>A0A451B5Q2</accession>
<proteinExistence type="predicted"/>
<evidence type="ECO:0000313" key="2">
    <source>
        <dbReference type="EMBL" id="VFK73601.1"/>
    </source>
</evidence>
<evidence type="ECO:0000313" key="1">
    <source>
        <dbReference type="EMBL" id="VFK68346.1"/>
    </source>
</evidence>
<dbReference type="EMBL" id="CAADFZ010000225">
    <property type="protein sequence ID" value="VFK68346.1"/>
    <property type="molecule type" value="Genomic_DNA"/>
</dbReference>
<name>A0A451B5Q2_9GAMM</name>
<protein>
    <submittedName>
        <fullName evidence="2">Uncharacterized protein</fullName>
    </submittedName>
</protein>
<dbReference type="AlphaFoldDB" id="A0A451B5Q2"/>
<dbReference type="EMBL" id="CAADGD010000227">
    <property type="protein sequence ID" value="VFK73601.1"/>
    <property type="molecule type" value="Genomic_DNA"/>
</dbReference>
<organism evidence="2">
    <name type="scientific">Candidatus Kentrum sp. UNK</name>
    <dbReference type="NCBI Taxonomy" id="2126344"/>
    <lineage>
        <taxon>Bacteria</taxon>
        <taxon>Pseudomonadati</taxon>
        <taxon>Pseudomonadota</taxon>
        <taxon>Gammaproteobacteria</taxon>
        <taxon>Candidatus Kentrum</taxon>
    </lineage>
</organism>
<sequence>MEIAALPARKPTGAIDKIHLLRLQLEEQVRCAIEDQGKIVVLHQVERSKTGIEILFPSFLERLKEKYQDNLIIVIDAAQMRGNESFSRYRKNKVPGRIGARAKTHPAPVLAQSANMFLEYLNAGFCILGTGSKFFSGAPFSGFLLFPTAKRELLSCGDIAAGLGDYFARDEVDERLITLKEALPTRRNYGLLLRWETALANIEQYASIPFEKRAYIIFRWGKKVRKLVTETAHVNLLDKSAEIKNDYFQHGECNTIISFTLHPAIQNTSVKALGTGALKVVHQWMTKDISANLPNNATFEERLAVSHKCLIGQPVEISEAPEIGVLRIALSAPMVCQMAKENRIAEMKRRIARELEDDRRILDKLSLIGKYYYFLTKNL</sequence>
<reference evidence="2" key="1">
    <citation type="submission" date="2019-02" db="EMBL/GenBank/DDBJ databases">
        <authorList>
            <person name="Gruber-Vodicka R. H."/>
            <person name="Seah K. B. B."/>
        </authorList>
    </citation>
    <scope>NUCLEOTIDE SEQUENCE</scope>
    <source>
        <strain evidence="2">BECK_BY19</strain>
        <strain evidence="1">BECK_BY8</strain>
    </source>
</reference>
<gene>
    <name evidence="1" type="ORF">BECKUNK1418G_GA0071005_12255</name>
    <name evidence="2" type="ORF">BECKUNK1418H_GA0071006_12275</name>
</gene>